<dbReference type="SMART" id="SM00100">
    <property type="entry name" value="cNMP"/>
    <property type="match status" value="2"/>
</dbReference>
<feature type="domain" description="DEP" evidence="6">
    <location>
        <begin position="217"/>
        <end position="292"/>
    </location>
</feature>
<dbReference type="PANTHER" id="PTHR23113">
    <property type="entry name" value="GUANINE NUCLEOTIDE EXCHANGE FACTOR"/>
    <property type="match status" value="1"/>
</dbReference>
<dbReference type="SMART" id="SM00147">
    <property type="entry name" value="RasGEF"/>
    <property type="match status" value="1"/>
</dbReference>
<evidence type="ECO:0000259" key="4">
    <source>
        <dbReference type="PROSITE" id="PS50009"/>
    </source>
</evidence>
<dbReference type="SMART" id="SM00229">
    <property type="entry name" value="RasGEFN"/>
    <property type="match status" value="1"/>
</dbReference>
<proteinExistence type="predicted"/>
<keyword evidence="1 2" id="KW-0344">Guanine-nucleotide releasing factor</keyword>
<evidence type="ECO:0000313" key="8">
    <source>
        <dbReference type="Proteomes" id="UP000695022"/>
    </source>
</evidence>
<dbReference type="PROSITE" id="PS50009">
    <property type="entry name" value="RASGEF_CAT"/>
    <property type="match status" value="1"/>
</dbReference>
<dbReference type="InterPro" id="IPR019804">
    <property type="entry name" value="Ras_G-nucl-exch_fac_CS"/>
</dbReference>
<dbReference type="InterPro" id="IPR029071">
    <property type="entry name" value="Ubiquitin-like_domsf"/>
</dbReference>
<dbReference type="SMART" id="SM00049">
    <property type="entry name" value="DEP"/>
    <property type="match status" value="1"/>
</dbReference>
<evidence type="ECO:0000259" key="5">
    <source>
        <dbReference type="PROSITE" id="PS50042"/>
    </source>
</evidence>
<dbReference type="Gene3D" id="1.10.8.1240">
    <property type="match status" value="1"/>
</dbReference>
<dbReference type="Pfam" id="PF00610">
    <property type="entry name" value="DEP"/>
    <property type="match status" value="1"/>
</dbReference>
<dbReference type="RefSeq" id="XP_014674517.1">
    <property type="nucleotide sequence ID" value="XM_014819031.1"/>
</dbReference>
<dbReference type="SUPFAM" id="SSF54236">
    <property type="entry name" value="Ubiquitin-like"/>
    <property type="match status" value="1"/>
</dbReference>
<evidence type="ECO:0000259" key="7">
    <source>
        <dbReference type="PROSITE" id="PS50212"/>
    </source>
</evidence>
<dbReference type="InterPro" id="IPR018490">
    <property type="entry name" value="cNMP-bd_dom_sf"/>
</dbReference>
<feature type="domain" description="Cyclic nucleotide-binding" evidence="5">
    <location>
        <begin position="43"/>
        <end position="146"/>
    </location>
</feature>
<dbReference type="SUPFAM" id="SSF48366">
    <property type="entry name" value="Ras GEF"/>
    <property type="match status" value="1"/>
</dbReference>
<dbReference type="InterPro" id="IPR036390">
    <property type="entry name" value="WH_DNA-bd_sf"/>
</dbReference>
<dbReference type="Gene3D" id="2.60.120.10">
    <property type="entry name" value="Jelly Rolls"/>
    <property type="match status" value="2"/>
</dbReference>
<dbReference type="PROSITE" id="PS00720">
    <property type="entry name" value="RASGEF"/>
    <property type="match status" value="1"/>
</dbReference>
<dbReference type="InterPro" id="IPR000651">
    <property type="entry name" value="Ras-like_Gua-exchang_fac_N"/>
</dbReference>
<sequence>MIAAYSANSNSSINWIQCLDKRPSDRSSEDLEIIYTRLKNVKAFEKLNPMLLQQICYYGYYEDLEKGVVLYRQGDLGTNWYTVLAGTLDVNVSETGHTDDSVTVCTFGIGIAFGESVLDNSPRHATVVTSDYCELLRVEEKDFRLLWEQNREFMEGVLSQLSGPLAELGLEKLNIEPQLPARRPEHAASVNPALPITQEPSEKLSRAGKVLRTVLLSRAPTMIRDRKFHLRTYRRCMVASDMVDWLLQQSTVVHSRGQAVGMWQALLEEGVVAHVSHEHQFKDKYLFYRFREDDLGISTVPTSAEKKESEDELPETLNLLSQIGPDSMLRMILRKTPQERTADDLEIIYEELLHIKALSHLSTMVKRELASVLVFESHAHAGEVLFNQGDEGKSWYIILKGSVNVVIYGKGVVCTLHEGDDFGKLALVNDAPRAASIVLRENNCHFLRVDKDDFNRILRDVEANTVRLKEHGQDVLILEKIAAGGGGGGGGGSQPHYKYSVMAGTPDKMLEHLLETRLGAAADDQSDTYLQDFLLTYVIFMPSGVLCPALMQHYHTTANHGDDTAGGATDGGNQEDPVALILANKKRVIEFVQQWFNTAGDAFKEDQTIRAFLEELYHSVLVDCQSYTLLREQLTVLNGIINGINDKAQEDKSSRRSRGMPGTSIKKTKEDKSAAHQTYKSADYNIFKVYCADHTYSTLKMRVDATAGQIVHVAREKLCLGEDLQLVEVKSTGERVVFKEEEVSVTTGLSVNGRLFIAPREHLDSLTPLPEQDGPSTSTCSQLELMNSRDIAYQLAVFDWDLFTCVHKFELIYHVFGRDKFGKIMSNLDVFLRRFNEVQYWVVTELCLTPTVSKRVQLLRKYIKVAAHCKEYQDLNSFFAIVMGLSNIAISRLSQTWEKLPGKFKKMFAEFEALMDPSRNHRVYRLAVAKMSPPIVPFMPLLMKDMTFTHEGNKTYFEALINFEKMHMIAQTIRTIQYCRSKPFRIEQPSSLKNTTDVRTYIRNLKVIDNQRRLTQLSHKLEPRRS</sequence>
<dbReference type="Proteomes" id="UP000695022">
    <property type="component" value="Unplaced"/>
</dbReference>
<dbReference type="InterPro" id="IPR001895">
    <property type="entry name" value="RASGEF_cat_dom"/>
</dbReference>
<name>A0ABM1EQP6_PRICU</name>
<dbReference type="Gene3D" id="1.20.870.10">
    <property type="entry name" value="Son of sevenless (SoS) protein Chain: S domain 1"/>
    <property type="match status" value="1"/>
</dbReference>
<dbReference type="InterPro" id="IPR036388">
    <property type="entry name" value="WH-like_DNA-bd_sf"/>
</dbReference>
<dbReference type="Gene3D" id="3.10.20.90">
    <property type="entry name" value="Phosphatidylinositol 3-kinase Catalytic Subunit, Chain A, domain 1"/>
    <property type="match status" value="1"/>
</dbReference>
<feature type="domain" description="Ras-GEF" evidence="4">
    <location>
        <begin position="787"/>
        <end position="1024"/>
    </location>
</feature>
<dbReference type="PROSITE" id="PS50042">
    <property type="entry name" value="CNMP_BINDING_3"/>
    <property type="match status" value="2"/>
</dbReference>
<dbReference type="InterPro" id="IPR008937">
    <property type="entry name" value="Ras-like_GEF"/>
</dbReference>
<dbReference type="SUPFAM" id="SSF46785">
    <property type="entry name" value="Winged helix' DNA-binding domain"/>
    <property type="match status" value="1"/>
</dbReference>
<keyword evidence="8" id="KW-1185">Reference proteome</keyword>
<dbReference type="Pfam" id="PF00618">
    <property type="entry name" value="RasGEF_N"/>
    <property type="match status" value="1"/>
</dbReference>
<dbReference type="InterPro" id="IPR000591">
    <property type="entry name" value="DEP_dom"/>
</dbReference>
<dbReference type="GeneID" id="106814686"/>
<dbReference type="Gene3D" id="1.10.840.10">
    <property type="entry name" value="Ras guanine-nucleotide exchange factors catalytic domain"/>
    <property type="match status" value="1"/>
</dbReference>
<dbReference type="PRINTS" id="PR00103">
    <property type="entry name" value="CAMPKINASE"/>
</dbReference>
<evidence type="ECO:0000313" key="9">
    <source>
        <dbReference type="RefSeq" id="XP_014674517.1"/>
    </source>
</evidence>
<dbReference type="InterPro" id="IPR000595">
    <property type="entry name" value="cNMP-bd_dom"/>
</dbReference>
<feature type="domain" description="Cyclic nucleotide-binding" evidence="5">
    <location>
        <begin position="357"/>
        <end position="458"/>
    </location>
</feature>
<dbReference type="SUPFAM" id="SSF51206">
    <property type="entry name" value="cAMP-binding domain-like"/>
    <property type="match status" value="2"/>
</dbReference>
<protein>
    <submittedName>
        <fullName evidence="9">Rap guanine nucleotide exchange factor 4-like</fullName>
    </submittedName>
</protein>
<dbReference type="CDD" id="cd04437">
    <property type="entry name" value="DEP_Epac"/>
    <property type="match status" value="1"/>
</dbReference>
<evidence type="ECO:0000256" key="3">
    <source>
        <dbReference type="SAM" id="MobiDB-lite"/>
    </source>
</evidence>
<accession>A0ABM1EQP6</accession>
<dbReference type="CDD" id="cd00038">
    <property type="entry name" value="CAP_ED"/>
    <property type="match status" value="2"/>
</dbReference>
<dbReference type="CDD" id="cd06224">
    <property type="entry name" value="REM"/>
    <property type="match status" value="1"/>
</dbReference>
<evidence type="ECO:0000259" key="6">
    <source>
        <dbReference type="PROSITE" id="PS50186"/>
    </source>
</evidence>
<feature type="domain" description="N-terminal Ras-GEF" evidence="7">
    <location>
        <begin position="497"/>
        <end position="645"/>
    </location>
</feature>
<dbReference type="PROSITE" id="PS50186">
    <property type="entry name" value="DEP"/>
    <property type="match status" value="1"/>
</dbReference>
<dbReference type="Gene3D" id="1.10.10.10">
    <property type="entry name" value="Winged helix-like DNA-binding domain superfamily/Winged helix DNA-binding domain"/>
    <property type="match status" value="1"/>
</dbReference>
<dbReference type="CDD" id="cd00155">
    <property type="entry name" value="RasGEF"/>
    <property type="match status" value="1"/>
</dbReference>
<dbReference type="InterPro" id="IPR023578">
    <property type="entry name" value="Ras_GEF_dom_sf"/>
</dbReference>
<evidence type="ECO:0000256" key="2">
    <source>
        <dbReference type="PROSITE-ProRule" id="PRU00168"/>
    </source>
</evidence>
<gene>
    <name evidence="9" type="primary">LOC106814686</name>
</gene>
<reference evidence="9" key="1">
    <citation type="submission" date="2025-08" db="UniProtKB">
        <authorList>
            <consortium name="RefSeq"/>
        </authorList>
    </citation>
    <scope>IDENTIFICATION</scope>
</reference>
<dbReference type="PROSITE" id="PS50212">
    <property type="entry name" value="RASGEF_NTER"/>
    <property type="match status" value="1"/>
</dbReference>
<dbReference type="Pfam" id="PF00617">
    <property type="entry name" value="RasGEF"/>
    <property type="match status" value="1"/>
</dbReference>
<dbReference type="InterPro" id="IPR014710">
    <property type="entry name" value="RmlC-like_jellyroll"/>
</dbReference>
<feature type="region of interest" description="Disordered" evidence="3">
    <location>
        <begin position="648"/>
        <end position="672"/>
    </location>
</feature>
<evidence type="ECO:0000256" key="1">
    <source>
        <dbReference type="ARBA" id="ARBA00022658"/>
    </source>
</evidence>
<dbReference type="PANTHER" id="PTHR23113:SF327">
    <property type="entry name" value="EXCHANGE PROTEIN DIRECTLY ACTIVATED BY CAMP, ISOFORM E"/>
    <property type="match status" value="1"/>
</dbReference>
<dbReference type="InterPro" id="IPR036964">
    <property type="entry name" value="RASGEF_cat_dom_sf"/>
</dbReference>
<dbReference type="Pfam" id="PF00027">
    <property type="entry name" value="cNMP_binding"/>
    <property type="match status" value="2"/>
</dbReference>
<organism evidence="8 9">
    <name type="scientific">Priapulus caudatus</name>
    <name type="common">Priapulid worm</name>
    <dbReference type="NCBI Taxonomy" id="37621"/>
    <lineage>
        <taxon>Eukaryota</taxon>
        <taxon>Metazoa</taxon>
        <taxon>Ecdysozoa</taxon>
        <taxon>Scalidophora</taxon>
        <taxon>Priapulida</taxon>
        <taxon>Priapulimorpha</taxon>
        <taxon>Priapulimorphida</taxon>
        <taxon>Priapulidae</taxon>
        <taxon>Priapulus</taxon>
    </lineage>
</organism>